<reference evidence="2 3" key="1">
    <citation type="submission" date="2016-10" db="EMBL/GenBank/DDBJ databases">
        <authorList>
            <person name="de Groot N.N."/>
        </authorList>
    </citation>
    <scope>NUCLEOTIDE SEQUENCE [LARGE SCALE GENOMIC DNA]</scope>
    <source>
        <strain evidence="2 3">DSM 25584</strain>
    </source>
</reference>
<accession>A0A1G7PV13</accession>
<feature type="transmembrane region" description="Helical" evidence="1">
    <location>
        <begin position="46"/>
        <end position="67"/>
    </location>
</feature>
<evidence type="ECO:0000313" key="2">
    <source>
        <dbReference type="EMBL" id="SDF90106.1"/>
    </source>
</evidence>
<keyword evidence="1" id="KW-0812">Transmembrane</keyword>
<evidence type="ECO:0000313" key="3">
    <source>
        <dbReference type="Proteomes" id="UP000199415"/>
    </source>
</evidence>
<organism evidence="2 3">
    <name type="scientific">Limimonas halophila</name>
    <dbReference type="NCBI Taxonomy" id="1082479"/>
    <lineage>
        <taxon>Bacteria</taxon>
        <taxon>Pseudomonadati</taxon>
        <taxon>Pseudomonadota</taxon>
        <taxon>Alphaproteobacteria</taxon>
        <taxon>Rhodospirillales</taxon>
        <taxon>Rhodovibrionaceae</taxon>
        <taxon>Limimonas</taxon>
    </lineage>
</organism>
<dbReference type="EMBL" id="FNCE01000003">
    <property type="protein sequence ID" value="SDF90106.1"/>
    <property type="molecule type" value="Genomic_DNA"/>
</dbReference>
<dbReference type="STRING" id="1082479.SAMN05216241_10383"/>
<sequence>MNESGRSLLVFLAALPLINSVADWLSLGLTRHLLSRAGGTWSSLGNGVVDALAAVIFLGVLAVAVTAGLQGLNALALASGAEAALIDVAGVLQRVRETPGDPAVWWVYIMLFSTLLPSFAHAVVAAAAVVTVALPGSWRDWQRKKLAAGFTEDHPQEVWRAAAFLTLRRVAAILLALLALGAVAAVLGGYHVALPWLADALLVIAETTAMALGA</sequence>
<feature type="transmembrane region" description="Helical" evidence="1">
    <location>
        <begin position="105"/>
        <end position="134"/>
    </location>
</feature>
<dbReference type="Proteomes" id="UP000199415">
    <property type="component" value="Unassembled WGS sequence"/>
</dbReference>
<keyword evidence="1" id="KW-1133">Transmembrane helix</keyword>
<name>A0A1G7PV13_9PROT</name>
<keyword evidence="3" id="KW-1185">Reference proteome</keyword>
<feature type="transmembrane region" description="Helical" evidence="1">
    <location>
        <begin position="74"/>
        <end position="93"/>
    </location>
</feature>
<gene>
    <name evidence="2" type="ORF">SAMN05216241_10383</name>
</gene>
<evidence type="ECO:0000256" key="1">
    <source>
        <dbReference type="SAM" id="Phobius"/>
    </source>
</evidence>
<keyword evidence="1" id="KW-0472">Membrane</keyword>
<proteinExistence type="predicted"/>
<protein>
    <submittedName>
        <fullName evidence="2">Uncharacterized protein</fullName>
    </submittedName>
</protein>
<dbReference type="AlphaFoldDB" id="A0A1G7PV13"/>
<feature type="transmembrane region" description="Helical" evidence="1">
    <location>
        <begin position="170"/>
        <end position="190"/>
    </location>
</feature>